<organism evidence="1">
    <name type="scientific">marine metagenome</name>
    <dbReference type="NCBI Taxonomy" id="408172"/>
    <lineage>
        <taxon>unclassified sequences</taxon>
        <taxon>metagenomes</taxon>
        <taxon>ecological metagenomes</taxon>
    </lineage>
</organism>
<feature type="non-terminal residue" evidence="1">
    <location>
        <position position="1"/>
    </location>
</feature>
<evidence type="ECO:0000313" key="1">
    <source>
        <dbReference type="EMBL" id="SVA45575.1"/>
    </source>
</evidence>
<sequence>VLIAAAATVVGGFLLVGCGSESTAGNVAPDLHLASIEGEPVALGDYLGQPVAVTFMHSY</sequence>
<dbReference type="EMBL" id="UINC01010226">
    <property type="protein sequence ID" value="SVA45575.1"/>
    <property type="molecule type" value="Genomic_DNA"/>
</dbReference>
<dbReference type="AlphaFoldDB" id="A0A381VZ74"/>
<dbReference type="InterPro" id="IPR036249">
    <property type="entry name" value="Thioredoxin-like_sf"/>
</dbReference>
<dbReference type="SUPFAM" id="SSF52833">
    <property type="entry name" value="Thioredoxin-like"/>
    <property type="match status" value="1"/>
</dbReference>
<gene>
    <name evidence="1" type="ORF">METZ01_LOCUS98429</name>
</gene>
<accession>A0A381VZ74</accession>
<evidence type="ECO:0008006" key="2">
    <source>
        <dbReference type="Google" id="ProtNLM"/>
    </source>
</evidence>
<reference evidence="1" key="1">
    <citation type="submission" date="2018-05" db="EMBL/GenBank/DDBJ databases">
        <authorList>
            <person name="Lanie J.A."/>
            <person name="Ng W.-L."/>
            <person name="Kazmierczak K.M."/>
            <person name="Andrzejewski T.M."/>
            <person name="Davidsen T.M."/>
            <person name="Wayne K.J."/>
            <person name="Tettelin H."/>
            <person name="Glass J.I."/>
            <person name="Rusch D."/>
            <person name="Podicherti R."/>
            <person name="Tsui H.-C.T."/>
            <person name="Winkler M.E."/>
        </authorList>
    </citation>
    <scope>NUCLEOTIDE SEQUENCE</scope>
</reference>
<name>A0A381VZ74_9ZZZZ</name>
<proteinExistence type="predicted"/>
<protein>
    <recommendedName>
        <fullName evidence="2">Alkyl hydroperoxide reductase subunit C/ Thiol specific antioxidant domain-containing protein</fullName>
    </recommendedName>
</protein>